<evidence type="ECO:0000256" key="2">
    <source>
        <dbReference type="ARBA" id="ARBA00022617"/>
    </source>
</evidence>
<sequence>MIAKRLFQSSIGRKTVVAVTGSLLVLFLIAHMLGNWNTLIGEEAMNHYAHTLQSMPGIVWTARIGLLLLLIVHMALAISLNIENRMARPQKYAFTDTVKATLASRTMVVSGLVLLFFIVFHILHFTAGVIDPETFHIQDAKGRHDAYRMVIYGFMNPYFSAFYIVSMLVLAFHLSHGIQSVLQTFGIANRQNMETVRKISIGLATLLFVGFSIVPLLIVLNIISLPAGG</sequence>
<dbReference type="Proteomes" id="UP000460298">
    <property type="component" value="Unassembled WGS sequence"/>
</dbReference>
<feature type="transmembrane region" description="Helical" evidence="8">
    <location>
        <begin position="199"/>
        <end position="223"/>
    </location>
</feature>
<dbReference type="InterPro" id="IPR034804">
    <property type="entry name" value="SQR/QFR_C/D"/>
</dbReference>
<evidence type="ECO:0000256" key="1">
    <source>
        <dbReference type="ARBA" id="ARBA00004370"/>
    </source>
</evidence>
<keyword evidence="3 8" id="KW-0812">Transmembrane</keyword>
<evidence type="ECO:0000313" key="9">
    <source>
        <dbReference type="EMBL" id="KAB2929704.1"/>
    </source>
</evidence>
<reference evidence="9 10" key="1">
    <citation type="submission" date="2019-10" db="EMBL/GenBank/DDBJ databases">
        <title>Extracellular Electron Transfer in a Candidatus Methanoperedens spp. Enrichment Culture.</title>
        <authorList>
            <person name="Berger S."/>
            <person name="Rangel Shaw D."/>
            <person name="Berben T."/>
            <person name="In 'T Zandt M."/>
            <person name="Frank J."/>
            <person name="Reimann J."/>
            <person name="Jetten M.S.M."/>
            <person name="Welte C.U."/>
        </authorList>
    </citation>
    <scope>NUCLEOTIDE SEQUENCE [LARGE SCALE GENOMIC DNA]</scope>
    <source>
        <strain evidence="9">SB12</strain>
    </source>
</reference>
<feature type="transmembrane region" description="Helical" evidence="8">
    <location>
        <begin position="16"/>
        <end position="37"/>
    </location>
</feature>
<dbReference type="EMBL" id="WBUI01000027">
    <property type="protein sequence ID" value="KAB2929704.1"/>
    <property type="molecule type" value="Genomic_DNA"/>
</dbReference>
<keyword evidence="4" id="KW-0479">Metal-binding</keyword>
<dbReference type="AlphaFoldDB" id="A0A833GYD3"/>
<dbReference type="GO" id="GO:0016020">
    <property type="term" value="C:membrane"/>
    <property type="evidence" value="ECO:0007669"/>
    <property type="project" value="UniProtKB-SubCell"/>
</dbReference>
<evidence type="ECO:0000256" key="6">
    <source>
        <dbReference type="ARBA" id="ARBA00023004"/>
    </source>
</evidence>
<dbReference type="GO" id="GO:0046872">
    <property type="term" value="F:metal ion binding"/>
    <property type="evidence" value="ECO:0007669"/>
    <property type="project" value="UniProtKB-KW"/>
</dbReference>
<dbReference type="SUPFAM" id="SSF81343">
    <property type="entry name" value="Fumarate reductase respiratory complex transmembrane subunits"/>
    <property type="match status" value="1"/>
</dbReference>
<dbReference type="Gene3D" id="1.20.1300.10">
    <property type="entry name" value="Fumarate reductase/succinate dehydrogenase, transmembrane subunit"/>
    <property type="match status" value="1"/>
</dbReference>
<evidence type="ECO:0000256" key="3">
    <source>
        <dbReference type="ARBA" id="ARBA00022692"/>
    </source>
</evidence>
<accession>A0A833GYD3</accession>
<evidence type="ECO:0000256" key="4">
    <source>
        <dbReference type="ARBA" id="ARBA00022723"/>
    </source>
</evidence>
<evidence type="ECO:0000256" key="5">
    <source>
        <dbReference type="ARBA" id="ARBA00022989"/>
    </source>
</evidence>
<dbReference type="CDD" id="cd03498">
    <property type="entry name" value="SQR_TypeB_2_TM"/>
    <property type="match status" value="1"/>
</dbReference>
<evidence type="ECO:0000313" key="10">
    <source>
        <dbReference type="Proteomes" id="UP000460298"/>
    </source>
</evidence>
<evidence type="ECO:0000256" key="7">
    <source>
        <dbReference type="ARBA" id="ARBA00023136"/>
    </source>
</evidence>
<name>A0A833GYD3_9LEPT</name>
<gene>
    <name evidence="9" type="ORF">F9K24_18935</name>
</gene>
<dbReference type="Pfam" id="PF01127">
    <property type="entry name" value="Sdh_cyt"/>
    <property type="match status" value="1"/>
</dbReference>
<dbReference type="InterPro" id="IPR011138">
    <property type="entry name" value="Cytochrome_b-558"/>
</dbReference>
<comment type="caution">
    <text evidence="9">The sequence shown here is derived from an EMBL/GenBank/DDBJ whole genome shotgun (WGS) entry which is preliminary data.</text>
</comment>
<keyword evidence="7 8" id="KW-0472">Membrane</keyword>
<comment type="subcellular location">
    <subcellularLocation>
        <location evidence="1">Membrane</location>
    </subcellularLocation>
</comment>
<protein>
    <submittedName>
        <fullName evidence="9">Succinate dehydrogenase cytochrome b subunit</fullName>
    </submittedName>
</protein>
<feature type="transmembrane region" description="Helical" evidence="8">
    <location>
        <begin position="102"/>
        <end position="123"/>
    </location>
</feature>
<dbReference type="InterPro" id="IPR000701">
    <property type="entry name" value="SuccDH_FuR_B_TM-su"/>
</dbReference>
<dbReference type="NCBIfam" id="TIGR02046">
    <property type="entry name" value="sdhC_b558_fam"/>
    <property type="match status" value="1"/>
</dbReference>
<feature type="transmembrane region" description="Helical" evidence="8">
    <location>
        <begin position="57"/>
        <end position="82"/>
    </location>
</feature>
<keyword evidence="5 8" id="KW-1133">Transmembrane helix</keyword>
<feature type="transmembrane region" description="Helical" evidence="8">
    <location>
        <begin position="158"/>
        <end position="178"/>
    </location>
</feature>
<proteinExistence type="predicted"/>
<keyword evidence="6" id="KW-0408">Iron</keyword>
<keyword evidence="2" id="KW-0349">Heme</keyword>
<evidence type="ECO:0000256" key="8">
    <source>
        <dbReference type="SAM" id="Phobius"/>
    </source>
</evidence>
<organism evidence="9 10">
    <name type="scientific">Leptonema illini</name>
    <dbReference type="NCBI Taxonomy" id="183"/>
    <lineage>
        <taxon>Bacteria</taxon>
        <taxon>Pseudomonadati</taxon>
        <taxon>Spirochaetota</taxon>
        <taxon>Spirochaetia</taxon>
        <taxon>Leptospirales</taxon>
        <taxon>Leptospiraceae</taxon>
        <taxon>Leptonema</taxon>
    </lineage>
</organism>